<dbReference type="AlphaFoldDB" id="A0A1X7ADZ8"/>
<evidence type="ECO:0000256" key="1">
    <source>
        <dbReference type="ARBA" id="ARBA00005051"/>
    </source>
</evidence>
<evidence type="ECO:0000313" key="10">
    <source>
        <dbReference type="Proteomes" id="UP000196573"/>
    </source>
</evidence>
<dbReference type="EMBL" id="FWPT01000001">
    <property type="protein sequence ID" value="SMA31727.1"/>
    <property type="molecule type" value="Genomic_DNA"/>
</dbReference>
<keyword evidence="3" id="KW-0808">Transferase</keyword>
<dbReference type="EC" id="2.7.6.3" evidence="2"/>
<dbReference type="InterPro" id="IPR000550">
    <property type="entry name" value="Hppk"/>
</dbReference>
<evidence type="ECO:0000256" key="3">
    <source>
        <dbReference type="ARBA" id="ARBA00022679"/>
    </source>
</evidence>
<reference evidence="9 10" key="1">
    <citation type="submission" date="2017-03" db="EMBL/GenBank/DDBJ databases">
        <authorList>
            <person name="Afonso C.L."/>
            <person name="Miller P.J."/>
            <person name="Scott M.A."/>
            <person name="Spackman E."/>
            <person name="Goraichik I."/>
            <person name="Dimitrov K.M."/>
            <person name="Suarez D.L."/>
            <person name="Swayne D.E."/>
        </authorList>
    </citation>
    <scope>NUCLEOTIDE SEQUENCE [LARGE SCALE GENOMIC DNA]</scope>
    <source>
        <strain evidence="9">SB41UT1</strain>
    </source>
</reference>
<dbReference type="SUPFAM" id="SSF55083">
    <property type="entry name" value="6-hydroxymethyl-7,8-dihydropterin pyrophosphokinase, HPPK"/>
    <property type="match status" value="1"/>
</dbReference>
<evidence type="ECO:0000256" key="5">
    <source>
        <dbReference type="ARBA" id="ARBA00022777"/>
    </source>
</evidence>
<evidence type="ECO:0000259" key="8">
    <source>
        <dbReference type="Pfam" id="PF01288"/>
    </source>
</evidence>
<evidence type="ECO:0000256" key="7">
    <source>
        <dbReference type="ARBA" id="ARBA00022909"/>
    </source>
</evidence>
<accession>A0A1X7ADZ8</accession>
<dbReference type="GO" id="GO:0016301">
    <property type="term" value="F:kinase activity"/>
    <property type="evidence" value="ECO:0007669"/>
    <property type="project" value="UniProtKB-KW"/>
</dbReference>
<dbReference type="GO" id="GO:0046656">
    <property type="term" value="P:folic acid biosynthetic process"/>
    <property type="evidence" value="ECO:0007669"/>
    <property type="project" value="UniProtKB-KW"/>
</dbReference>
<dbReference type="RefSeq" id="WP_087105772.1">
    <property type="nucleotide sequence ID" value="NZ_CBCSCN010000012.1"/>
</dbReference>
<evidence type="ECO:0000313" key="9">
    <source>
        <dbReference type="EMBL" id="SMA31727.1"/>
    </source>
</evidence>
<keyword evidence="6" id="KW-0067">ATP-binding</keyword>
<keyword evidence="7" id="KW-0289">Folate biosynthesis</keyword>
<dbReference type="GO" id="GO:0003848">
    <property type="term" value="F:2-amino-4-hydroxy-6-hydroxymethyldihydropteridine diphosphokinase activity"/>
    <property type="evidence" value="ECO:0007669"/>
    <property type="project" value="UniProtKB-EC"/>
</dbReference>
<sequence length="153" mass="16379">MTFRYLLGLGSNESAEQHITAMIEALLVEFGVMCVSPVCQTPCAKGEGRDYLNAVVYLKSTLSPPEVRTLCKSIESSLGRIRPSSAVTADIDLLYSWDSGDRDSYPVVAEAYLQPLIDSVLGKTTVGSVLNTVSLNLNNGLEFGACVAELKAA</sequence>
<dbReference type="Gene3D" id="3.30.70.560">
    <property type="entry name" value="7,8-Dihydro-6-hydroxymethylpterin-pyrophosphokinase HPPK"/>
    <property type="match status" value="1"/>
</dbReference>
<dbReference type="Proteomes" id="UP000196573">
    <property type="component" value="Unassembled WGS sequence"/>
</dbReference>
<keyword evidence="4" id="KW-0547">Nucleotide-binding</keyword>
<dbReference type="UniPathway" id="UPA00077">
    <property type="reaction ID" value="UER00155"/>
</dbReference>
<keyword evidence="5 9" id="KW-0418">Kinase</keyword>
<evidence type="ECO:0000256" key="6">
    <source>
        <dbReference type="ARBA" id="ARBA00022840"/>
    </source>
</evidence>
<dbReference type="GO" id="GO:0005524">
    <property type="term" value="F:ATP binding"/>
    <property type="evidence" value="ECO:0007669"/>
    <property type="project" value="UniProtKB-KW"/>
</dbReference>
<dbReference type="Pfam" id="PF01288">
    <property type="entry name" value="HPPK"/>
    <property type="match status" value="1"/>
</dbReference>
<dbReference type="GO" id="GO:0046654">
    <property type="term" value="P:tetrahydrofolate biosynthetic process"/>
    <property type="evidence" value="ECO:0007669"/>
    <property type="project" value="UniProtKB-UniPathway"/>
</dbReference>
<organism evidence="9 10">
    <name type="scientific">Parendozoicomonas haliclonae</name>
    <dbReference type="NCBI Taxonomy" id="1960125"/>
    <lineage>
        <taxon>Bacteria</taxon>
        <taxon>Pseudomonadati</taxon>
        <taxon>Pseudomonadota</taxon>
        <taxon>Gammaproteobacteria</taxon>
        <taxon>Oceanospirillales</taxon>
        <taxon>Endozoicomonadaceae</taxon>
        <taxon>Parendozoicomonas</taxon>
    </lineage>
</organism>
<comment type="pathway">
    <text evidence="1">Cofactor biosynthesis; tetrahydrofolate biosynthesis; 2-amino-4-hydroxy-6-hydroxymethyl-7,8-dihydropteridine diphosphate from 7,8-dihydroneopterin triphosphate: step 4/4.</text>
</comment>
<evidence type="ECO:0000256" key="4">
    <source>
        <dbReference type="ARBA" id="ARBA00022741"/>
    </source>
</evidence>
<dbReference type="OrthoDB" id="9790168at2"/>
<keyword evidence="10" id="KW-1185">Reference proteome</keyword>
<name>A0A1X7ADZ8_9GAMM</name>
<proteinExistence type="predicted"/>
<evidence type="ECO:0000256" key="2">
    <source>
        <dbReference type="ARBA" id="ARBA00013253"/>
    </source>
</evidence>
<gene>
    <name evidence="9" type="ORF">EHSB41UT_00058</name>
</gene>
<protein>
    <recommendedName>
        <fullName evidence="2">2-amino-4-hydroxy-6-hydroxymethyldihydropteridine diphosphokinase</fullName>
        <ecNumber evidence="2">2.7.6.3</ecNumber>
    </recommendedName>
</protein>
<dbReference type="InterPro" id="IPR035907">
    <property type="entry name" value="Hppk_sf"/>
</dbReference>
<feature type="domain" description="7,8-dihydro-6-hydroxymethylpterin-pyrophosphokinase" evidence="8">
    <location>
        <begin position="7"/>
        <end position="95"/>
    </location>
</feature>